<evidence type="ECO:0000313" key="10">
    <source>
        <dbReference type="EMBL" id="TNC42812.1"/>
    </source>
</evidence>
<sequence length="457" mass="48453">MSPTFRSLSVRNYRIYASGALVSNVGTWMQRVAQDWLVLALTGSATALGITTGLQLLPALLLSPVAGLVADRFPKRRILMVTQAMMAVPAAVLGILAITGVAEAWHVYVLAFLFGVGTAFDAPARQSFVVEMVGKEDLANAVGLNSASFNSGRMIGPAVAGVMIAALGSGVVATGWVILLNAISYFAVFLSLVALRVRDLRPSTPASRGRGAVRAGVRYVRSRPDLVLILTTVFFVGTFGMNFQMTSALMATEVFGKGAQAYGVLGSIMAIGSLAGALVAARRERPTRRLVVGAGLSFVVVEVASGLMPTYLTFALVLPLLGLSALTMVTAANAYIQLTVTPQMRGRVSALYLMVFMGGTPFGAPVIGWIGEVFGARWTLILGGLVAAVGILSATAYYLLRAGMHLQLDLRHRPRILVVPRDPRAAARTTDAYDALDDIGRLEVGEPERRPDATSRR</sequence>
<keyword evidence="5 7" id="KW-1133">Transmembrane helix</keyword>
<dbReference type="GO" id="GO:0022857">
    <property type="term" value="F:transmembrane transporter activity"/>
    <property type="evidence" value="ECO:0007669"/>
    <property type="project" value="InterPro"/>
</dbReference>
<dbReference type="InterPro" id="IPR020846">
    <property type="entry name" value="MFS_dom"/>
</dbReference>
<dbReference type="CDD" id="cd06173">
    <property type="entry name" value="MFS_MefA_like"/>
    <property type="match status" value="1"/>
</dbReference>
<dbReference type="Proteomes" id="UP000306740">
    <property type="component" value="Unassembled WGS sequence"/>
</dbReference>
<feature type="transmembrane region" description="Helical" evidence="7">
    <location>
        <begin position="261"/>
        <end position="281"/>
    </location>
</feature>
<dbReference type="PANTHER" id="PTHR23513">
    <property type="entry name" value="INTEGRAL MEMBRANE EFFLUX PROTEIN-RELATED"/>
    <property type="match status" value="1"/>
</dbReference>
<evidence type="ECO:0000313" key="11">
    <source>
        <dbReference type="Proteomes" id="UP000306740"/>
    </source>
</evidence>
<reference evidence="10 11" key="1">
    <citation type="submission" date="2019-05" db="EMBL/GenBank/DDBJ databases">
        <title>Mumia sp. nov., isolated from the intestinal contents of plateau pika (Ochotona curzoniae) in the Qinghai-Tibet plateau of China.</title>
        <authorList>
            <person name="Tian Z."/>
        </authorList>
    </citation>
    <scope>NUCLEOTIDE SEQUENCE [LARGE SCALE GENOMIC DNA]</scope>
    <source>
        <strain evidence="11">527</strain>
        <strain evidence="10">Z527</strain>
    </source>
</reference>
<dbReference type="InterPro" id="IPR010290">
    <property type="entry name" value="TM_effector"/>
</dbReference>
<dbReference type="EMBL" id="VDFR01000092">
    <property type="protein sequence ID" value="TNC42750.1"/>
    <property type="molecule type" value="Genomic_DNA"/>
</dbReference>
<evidence type="ECO:0000256" key="1">
    <source>
        <dbReference type="ARBA" id="ARBA00004651"/>
    </source>
</evidence>
<feature type="transmembrane region" description="Helical" evidence="7">
    <location>
        <begin position="376"/>
        <end position="400"/>
    </location>
</feature>
<feature type="transmembrane region" description="Helical" evidence="7">
    <location>
        <begin position="178"/>
        <end position="197"/>
    </location>
</feature>
<feature type="transmembrane region" description="Helical" evidence="7">
    <location>
        <begin position="348"/>
        <end position="370"/>
    </location>
</feature>
<keyword evidence="6 7" id="KW-0472">Membrane</keyword>
<evidence type="ECO:0000256" key="7">
    <source>
        <dbReference type="SAM" id="Phobius"/>
    </source>
</evidence>
<dbReference type="PROSITE" id="PS50850">
    <property type="entry name" value="MFS"/>
    <property type="match status" value="1"/>
</dbReference>
<dbReference type="PANTHER" id="PTHR23513:SF11">
    <property type="entry name" value="STAPHYLOFERRIN A TRANSPORTER"/>
    <property type="match status" value="1"/>
</dbReference>
<dbReference type="EMBL" id="VDFR01000091">
    <property type="protein sequence ID" value="TNC42812.1"/>
    <property type="molecule type" value="Genomic_DNA"/>
</dbReference>
<gene>
    <name evidence="10" type="ORF">FHE65_20175</name>
    <name evidence="9" type="ORF">FHE65_20375</name>
</gene>
<evidence type="ECO:0000256" key="2">
    <source>
        <dbReference type="ARBA" id="ARBA00022448"/>
    </source>
</evidence>
<dbReference type="Pfam" id="PF05977">
    <property type="entry name" value="MFS_3"/>
    <property type="match status" value="1"/>
</dbReference>
<proteinExistence type="predicted"/>
<name>A0A5C4MH82_9ACTN</name>
<evidence type="ECO:0000256" key="4">
    <source>
        <dbReference type="ARBA" id="ARBA00022692"/>
    </source>
</evidence>
<feature type="transmembrane region" description="Helical" evidence="7">
    <location>
        <begin position="12"/>
        <end position="30"/>
    </location>
</feature>
<keyword evidence="4 7" id="KW-0812">Transmembrane</keyword>
<dbReference type="OrthoDB" id="9775268at2"/>
<evidence type="ECO:0000256" key="6">
    <source>
        <dbReference type="ARBA" id="ARBA00023136"/>
    </source>
</evidence>
<dbReference type="SUPFAM" id="SSF103473">
    <property type="entry name" value="MFS general substrate transporter"/>
    <property type="match status" value="1"/>
</dbReference>
<evidence type="ECO:0000259" key="8">
    <source>
        <dbReference type="PROSITE" id="PS50850"/>
    </source>
</evidence>
<comment type="caution">
    <text evidence="10">The sequence shown here is derived from an EMBL/GenBank/DDBJ whole genome shotgun (WGS) entry which is preliminary data.</text>
</comment>
<evidence type="ECO:0000256" key="5">
    <source>
        <dbReference type="ARBA" id="ARBA00022989"/>
    </source>
</evidence>
<dbReference type="InterPro" id="IPR036259">
    <property type="entry name" value="MFS_trans_sf"/>
</dbReference>
<protein>
    <submittedName>
        <fullName evidence="10">MFS transporter</fullName>
    </submittedName>
</protein>
<dbReference type="AlphaFoldDB" id="A0A5C4MH82"/>
<keyword evidence="3" id="KW-1003">Cell membrane</keyword>
<evidence type="ECO:0000313" key="9">
    <source>
        <dbReference type="EMBL" id="TNC42750.1"/>
    </source>
</evidence>
<feature type="transmembrane region" description="Helical" evidence="7">
    <location>
        <begin position="290"/>
        <end position="308"/>
    </location>
</feature>
<dbReference type="RefSeq" id="WP_139106491.1">
    <property type="nucleotide sequence ID" value="NZ_VDFR01000091.1"/>
</dbReference>
<feature type="domain" description="Major facilitator superfamily (MFS) profile" evidence="8">
    <location>
        <begin position="12"/>
        <end position="402"/>
    </location>
</feature>
<dbReference type="Gene3D" id="1.20.1250.20">
    <property type="entry name" value="MFS general substrate transporter like domains"/>
    <property type="match status" value="1"/>
</dbReference>
<keyword evidence="2" id="KW-0813">Transport</keyword>
<dbReference type="GO" id="GO:0005886">
    <property type="term" value="C:plasma membrane"/>
    <property type="evidence" value="ECO:0007669"/>
    <property type="project" value="UniProtKB-SubCell"/>
</dbReference>
<accession>A0A5C4MH82</accession>
<evidence type="ECO:0000256" key="3">
    <source>
        <dbReference type="ARBA" id="ARBA00022475"/>
    </source>
</evidence>
<feature type="transmembrane region" description="Helical" evidence="7">
    <location>
        <begin position="314"/>
        <end position="336"/>
    </location>
</feature>
<feature type="transmembrane region" description="Helical" evidence="7">
    <location>
        <begin position="226"/>
        <end position="249"/>
    </location>
</feature>
<comment type="subcellular location">
    <subcellularLocation>
        <location evidence="1">Cell membrane</location>
        <topology evidence="1">Multi-pass membrane protein</topology>
    </subcellularLocation>
</comment>
<organism evidence="10 11">
    <name type="scientific">Mumia zhuanghuii</name>
    <dbReference type="NCBI Taxonomy" id="2585211"/>
    <lineage>
        <taxon>Bacteria</taxon>
        <taxon>Bacillati</taxon>
        <taxon>Actinomycetota</taxon>
        <taxon>Actinomycetes</taxon>
        <taxon>Propionibacteriales</taxon>
        <taxon>Nocardioidaceae</taxon>
        <taxon>Mumia</taxon>
    </lineage>
</organism>